<dbReference type="EMBL" id="JAUIZM010000005">
    <property type="protein sequence ID" value="KAK1385577.1"/>
    <property type="molecule type" value="Genomic_DNA"/>
</dbReference>
<dbReference type="AlphaFoldDB" id="A0AAD8MUT1"/>
<reference evidence="6" key="2">
    <citation type="submission" date="2023-05" db="EMBL/GenBank/DDBJ databases">
        <authorList>
            <person name="Schelkunov M.I."/>
        </authorList>
    </citation>
    <scope>NUCLEOTIDE SEQUENCE</scope>
    <source>
        <strain evidence="6">Hsosn_3</strain>
        <tissue evidence="6">Leaf</tissue>
    </source>
</reference>
<reference evidence="6" key="1">
    <citation type="submission" date="2023-02" db="EMBL/GenBank/DDBJ databases">
        <title>Genome of toxic invasive species Heracleum sosnowskyi carries increased number of genes despite the absence of recent whole-genome duplications.</title>
        <authorList>
            <person name="Schelkunov M."/>
            <person name="Shtratnikova V."/>
            <person name="Makarenko M."/>
            <person name="Klepikova A."/>
            <person name="Omelchenko D."/>
            <person name="Novikova G."/>
            <person name="Obukhova E."/>
            <person name="Bogdanov V."/>
            <person name="Penin A."/>
            <person name="Logacheva M."/>
        </authorList>
    </citation>
    <scope>NUCLEOTIDE SEQUENCE</scope>
    <source>
        <strain evidence="6">Hsosn_3</strain>
        <tissue evidence="6">Leaf</tissue>
    </source>
</reference>
<evidence type="ECO:0000256" key="2">
    <source>
        <dbReference type="ARBA" id="ARBA00022603"/>
    </source>
</evidence>
<organism evidence="6 7">
    <name type="scientific">Heracleum sosnowskyi</name>
    <dbReference type="NCBI Taxonomy" id="360622"/>
    <lineage>
        <taxon>Eukaryota</taxon>
        <taxon>Viridiplantae</taxon>
        <taxon>Streptophyta</taxon>
        <taxon>Embryophyta</taxon>
        <taxon>Tracheophyta</taxon>
        <taxon>Spermatophyta</taxon>
        <taxon>Magnoliopsida</taxon>
        <taxon>eudicotyledons</taxon>
        <taxon>Gunneridae</taxon>
        <taxon>Pentapetalae</taxon>
        <taxon>asterids</taxon>
        <taxon>campanulids</taxon>
        <taxon>Apiales</taxon>
        <taxon>Apiaceae</taxon>
        <taxon>Apioideae</taxon>
        <taxon>apioid superclade</taxon>
        <taxon>Tordylieae</taxon>
        <taxon>Tordyliinae</taxon>
        <taxon>Heracleum</taxon>
    </lineage>
</organism>
<dbReference type="PANTHER" id="PTHR31009">
    <property type="entry name" value="S-ADENOSYL-L-METHIONINE:CARBOXYL METHYLTRANSFERASE FAMILY PROTEIN"/>
    <property type="match status" value="1"/>
</dbReference>
<keyword evidence="3" id="KW-0808">Transferase</keyword>
<proteinExistence type="inferred from homology"/>
<keyword evidence="7" id="KW-1185">Reference proteome</keyword>
<protein>
    <recommendedName>
        <fullName evidence="8">SAM dependent carboxyl methyltransferase</fullName>
    </recommendedName>
</protein>
<evidence type="ECO:0000313" key="6">
    <source>
        <dbReference type="EMBL" id="KAK1385577.1"/>
    </source>
</evidence>
<evidence type="ECO:0000256" key="4">
    <source>
        <dbReference type="ARBA" id="ARBA00022723"/>
    </source>
</evidence>
<dbReference type="GO" id="GO:0008168">
    <property type="term" value="F:methyltransferase activity"/>
    <property type="evidence" value="ECO:0007669"/>
    <property type="project" value="UniProtKB-KW"/>
</dbReference>
<keyword evidence="5" id="KW-0460">Magnesium</keyword>
<dbReference type="Pfam" id="PF03492">
    <property type="entry name" value="Methyltransf_7"/>
    <property type="match status" value="1"/>
</dbReference>
<dbReference type="InterPro" id="IPR042086">
    <property type="entry name" value="MeTrfase_capping"/>
</dbReference>
<evidence type="ECO:0000256" key="3">
    <source>
        <dbReference type="ARBA" id="ARBA00022679"/>
    </source>
</evidence>
<dbReference type="GO" id="GO:0032259">
    <property type="term" value="P:methylation"/>
    <property type="evidence" value="ECO:0007669"/>
    <property type="project" value="UniProtKB-KW"/>
</dbReference>
<dbReference type="Proteomes" id="UP001237642">
    <property type="component" value="Unassembled WGS sequence"/>
</dbReference>
<dbReference type="SUPFAM" id="SSF53335">
    <property type="entry name" value="S-adenosyl-L-methionine-dependent methyltransferases"/>
    <property type="match status" value="1"/>
</dbReference>
<name>A0AAD8MUT1_9APIA</name>
<evidence type="ECO:0008006" key="8">
    <source>
        <dbReference type="Google" id="ProtNLM"/>
    </source>
</evidence>
<comment type="caution">
    <text evidence="6">The sequence shown here is derived from an EMBL/GenBank/DDBJ whole genome shotgun (WGS) entry which is preliminary data.</text>
</comment>
<sequence>MIPDGRMVLALIGRTPNKDYCIYQLLKKSLQDMLAEEDIYSFDLPLYHPNTSELYAIIEYEASFHIDRLETFHINWDMRDEDEIIKSGESSGKFIVKIVRAAMESLLASHFENTCMDKIFERYVMQATEQLSRTKIDGFNIVVSLTRKYNN</sequence>
<evidence type="ECO:0000256" key="5">
    <source>
        <dbReference type="ARBA" id="ARBA00022842"/>
    </source>
</evidence>
<dbReference type="Gene3D" id="1.10.1200.270">
    <property type="entry name" value="Methyltransferase, alpha-helical capping domain"/>
    <property type="match status" value="1"/>
</dbReference>
<keyword evidence="2" id="KW-0489">Methyltransferase</keyword>
<dbReference type="InterPro" id="IPR029063">
    <property type="entry name" value="SAM-dependent_MTases_sf"/>
</dbReference>
<dbReference type="GO" id="GO:0046872">
    <property type="term" value="F:metal ion binding"/>
    <property type="evidence" value="ECO:0007669"/>
    <property type="project" value="UniProtKB-KW"/>
</dbReference>
<accession>A0AAD8MUT1</accession>
<gene>
    <name evidence="6" type="ORF">POM88_023312</name>
</gene>
<keyword evidence="4" id="KW-0479">Metal-binding</keyword>
<evidence type="ECO:0000313" key="7">
    <source>
        <dbReference type="Proteomes" id="UP001237642"/>
    </source>
</evidence>
<comment type="similarity">
    <text evidence="1">Belongs to the methyltransferase superfamily. Type-7 methyltransferase family.</text>
</comment>
<evidence type="ECO:0000256" key="1">
    <source>
        <dbReference type="ARBA" id="ARBA00007967"/>
    </source>
</evidence>
<dbReference type="InterPro" id="IPR005299">
    <property type="entry name" value="MeTrfase_7"/>
</dbReference>